<dbReference type="EMBL" id="CP071090">
    <property type="protein sequence ID" value="QSQ27390.1"/>
    <property type="molecule type" value="Genomic_DNA"/>
</dbReference>
<dbReference type="Proteomes" id="UP000662747">
    <property type="component" value="Chromosome"/>
</dbReference>
<organism evidence="1 2">
    <name type="scientific">Pyxidicoccus parkwayensis</name>
    <dbReference type="NCBI Taxonomy" id="2813578"/>
    <lineage>
        <taxon>Bacteria</taxon>
        <taxon>Pseudomonadati</taxon>
        <taxon>Myxococcota</taxon>
        <taxon>Myxococcia</taxon>
        <taxon>Myxococcales</taxon>
        <taxon>Cystobacterineae</taxon>
        <taxon>Myxococcaceae</taxon>
        <taxon>Pyxidicoccus</taxon>
    </lineage>
</organism>
<reference evidence="1 2" key="1">
    <citation type="submission" date="2021-02" db="EMBL/GenBank/DDBJ databases">
        <title>De Novo genome assembly of isolated myxobacteria.</title>
        <authorList>
            <person name="Stevens D.C."/>
        </authorList>
    </citation>
    <scope>NUCLEOTIDE SEQUENCE [LARGE SCALE GENOMIC DNA]</scope>
    <source>
        <strain evidence="2">SCPEA02</strain>
    </source>
</reference>
<evidence type="ECO:0000313" key="2">
    <source>
        <dbReference type="Proteomes" id="UP000662747"/>
    </source>
</evidence>
<accession>A0ABX7PAG6</accession>
<name>A0ABX7PAG6_9BACT</name>
<gene>
    <name evidence="1" type="ORF">JY651_21845</name>
</gene>
<proteinExistence type="predicted"/>
<evidence type="ECO:0000313" key="1">
    <source>
        <dbReference type="EMBL" id="QSQ27390.1"/>
    </source>
</evidence>
<protein>
    <recommendedName>
        <fullName evidence="3">HEAT repeat domain-containing protein</fullName>
    </recommendedName>
</protein>
<keyword evidence="2" id="KW-1185">Reference proteome</keyword>
<evidence type="ECO:0008006" key="3">
    <source>
        <dbReference type="Google" id="ProtNLM"/>
    </source>
</evidence>
<dbReference type="RefSeq" id="WP_206728912.1">
    <property type="nucleotide sequence ID" value="NZ_CP071090.1"/>
</dbReference>
<sequence length="205" mass="22310">MRRGLSVLMGTALTLLGVLIGVLAQYALGTKSLQQQTVHQIAASFSHPEHQALFYKHLEENIRDPDMKRTALEALGRIEQDPKAREQLRTARFQDVLDKLATSDLRRNCKSKTVNLYLVPESKHGDAARITLAGEQVDEICLAGSSAEFTEERVQDGAPNYAWTLAQNEWNGRFLGVSAVACACRADAVGPASALPTVTTSPAPP</sequence>